<protein>
    <submittedName>
        <fullName evidence="6">NADH dehydrogenase [ubiquinone] 1 alpha subcomplex subunit 11</fullName>
    </submittedName>
</protein>
<keyword evidence="4" id="KW-0472">Membrane</keyword>
<proteinExistence type="inferred from homology"/>
<evidence type="ECO:0000313" key="6">
    <source>
        <dbReference type="WBParaSite" id="ACAC_0000443501-mRNA-1"/>
    </source>
</evidence>
<organism evidence="5 6">
    <name type="scientific">Angiostrongylus cantonensis</name>
    <name type="common">Rat lungworm</name>
    <dbReference type="NCBI Taxonomy" id="6313"/>
    <lineage>
        <taxon>Eukaryota</taxon>
        <taxon>Metazoa</taxon>
        <taxon>Ecdysozoa</taxon>
        <taxon>Nematoda</taxon>
        <taxon>Chromadorea</taxon>
        <taxon>Rhabditida</taxon>
        <taxon>Rhabditina</taxon>
        <taxon>Rhabditomorpha</taxon>
        <taxon>Strongyloidea</taxon>
        <taxon>Metastrongylidae</taxon>
        <taxon>Angiostrongylus</taxon>
    </lineage>
</organism>
<evidence type="ECO:0000256" key="3">
    <source>
        <dbReference type="ARBA" id="ARBA00022801"/>
    </source>
</evidence>
<comment type="similarity">
    <text evidence="1">Belongs to the metallo-dependent hydrolases superfamily. TatD-type hydrolase family.</text>
</comment>
<evidence type="ECO:0000313" key="5">
    <source>
        <dbReference type="Proteomes" id="UP000035642"/>
    </source>
</evidence>
<sequence length="277" mass="31188">LRVVRHRYKEEHPEYFDPRVPDGTSISGPFGLDSRYHPNLTIKTDQPMKLDDFQTKVWKGSHQYKNIAGKYNLSEEHPGFDVSPTLNDLVAIPKTQLGRLTLTERWYHLGPRFFDRPLNEASHEKGLACAKYAAMLMLPITMLEIRATGSVPAKEFSPRKFAKRYFQLMPKPTIAAFSWGFALSAAAVMRNKDDVKNHLFSSAAVGAVVASMKDNIPLGLTFAGVSLILGTIWHYCRISEEGIQGRTMHPTSAGMWGGPIIWKAFHWGDAKVPQSRF</sequence>
<reference evidence="5" key="1">
    <citation type="submission" date="2012-09" db="EMBL/GenBank/DDBJ databases">
        <authorList>
            <person name="Martin A.A."/>
        </authorList>
    </citation>
    <scope>NUCLEOTIDE SEQUENCE</scope>
</reference>
<keyword evidence="2" id="KW-0479">Metal-binding</keyword>
<accession>A0A0K0D2Z0</accession>
<feature type="transmembrane region" description="Helical" evidence="4">
    <location>
        <begin position="168"/>
        <end position="189"/>
    </location>
</feature>
<keyword evidence="4" id="KW-1133">Transmembrane helix</keyword>
<evidence type="ECO:0000256" key="4">
    <source>
        <dbReference type="SAM" id="Phobius"/>
    </source>
</evidence>
<evidence type="ECO:0000256" key="1">
    <source>
        <dbReference type="ARBA" id="ARBA00009275"/>
    </source>
</evidence>
<dbReference type="AlphaFoldDB" id="A0A0K0D2Z0"/>
<keyword evidence="5" id="KW-1185">Reference proteome</keyword>
<dbReference type="PANTHER" id="PTHR46317:SF5">
    <property type="entry name" value="NADH-UBIQUINONE OXIDOREDUCTASE SUBUNIT B14.7"/>
    <property type="match status" value="1"/>
</dbReference>
<dbReference type="PANTHER" id="PTHR46317">
    <property type="entry name" value="HYDROLASE OF PHP SUPERFAMILY-RELATED PROTEIN"/>
    <property type="match status" value="1"/>
</dbReference>
<dbReference type="Proteomes" id="UP000035642">
    <property type="component" value="Unassembled WGS sequence"/>
</dbReference>
<dbReference type="GO" id="GO:0046872">
    <property type="term" value="F:metal ion binding"/>
    <property type="evidence" value="ECO:0007669"/>
    <property type="project" value="UniProtKB-KW"/>
</dbReference>
<dbReference type="GO" id="GO:0016787">
    <property type="term" value="F:hydrolase activity"/>
    <property type="evidence" value="ECO:0007669"/>
    <property type="project" value="UniProtKB-KW"/>
</dbReference>
<feature type="transmembrane region" description="Helical" evidence="4">
    <location>
        <begin position="216"/>
        <end position="236"/>
    </location>
</feature>
<keyword evidence="4" id="KW-0812">Transmembrane</keyword>
<reference evidence="6" key="2">
    <citation type="submission" date="2017-02" db="UniProtKB">
        <authorList>
            <consortium name="WormBaseParasite"/>
        </authorList>
    </citation>
    <scope>IDENTIFICATION</scope>
</reference>
<dbReference type="WBParaSite" id="ACAC_0000443501-mRNA-1">
    <property type="protein sequence ID" value="ACAC_0000443501-mRNA-1"/>
    <property type="gene ID" value="ACAC_0000443501"/>
</dbReference>
<keyword evidence="3" id="KW-0378">Hydrolase</keyword>
<evidence type="ECO:0000256" key="2">
    <source>
        <dbReference type="ARBA" id="ARBA00022723"/>
    </source>
</evidence>
<name>A0A0K0D2Z0_ANGCA</name>